<dbReference type="PANTHER" id="PTHR12553:SF49">
    <property type="entry name" value="ZINC PHOSPHODIESTERASE ELAC PROTEIN 2"/>
    <property type="match status" value="1"/>
</dbReference>
<keyword evidence="17" id="KW-0539">Nucleus</keyword>
<keyword evidence="25" id="KW-1185">Reference proteome</keyword>
<evidence type="ECO:0000256" key="1">
    <source>
        <dbReference type="ARBA" id="ARBA00000402"/>
    </source>
</evidence>
<evidence type="ECO:0000256" key="8">
    <source>
        <dbReference type="ARBA" id="ARBA00022553"/>
    </source>
</evidence>
<keyword evidence="13" id="KW-0378">Hydrolase</keyword>
<dbReference type="AlphaFoldDB" id="A0A087UT02"/>
<comment type="function">
    <text evidence="22">Zinc phosphodiesterase, which displays mitochondrial tRNA 3'-processing endonuclease activity. Involved in tRNA maturation, by removing a 3'-trailer from precursor tRNA. Associates with mitochondrial DNA complexes at the nucleoids to initiate RNA processing and ribosome assembly.</text>
</comment>
<evidence type="ECO:0000256" key="11">
    <source>
        <dbReference type="ARBA" id="ARBA00022723"/>
    </source>
</evidence>
<evidence type="ECO:0000256" key="4">
    <source>
        <dbReference type="ARBA" id="ARBA00004305"/>
    </source>
</evidence>
<proteinExistence type="inferred from homology"/>
<evidence type="ECO:0000256" key="19">
    <source>
        <dbReference type="ARBA" id="ARBA00030729"/>
    </source>
</evidence>
<evidence type="ECO:0000256" key="18">
    <source>
        <dbReference type="ARBA" id="ARBA00030689"/>
    </source>
</evidence>
<organism evidence="24 25">
    <name type="scientific">Stegodyphus mimosarum</name>
    <name type="common">African social velvet spider</name>
    <dbReference type="NCBI Taxonomy" id="407821"/>
    <lineage>
        <taxon>Eukaryota</taxon>
        <taxon>Metazoa</taxon>
        <taxon>Ecdysozoa</taxon>
        <taxon>Arthropoda</taxon>
        <taxon>Chelicerata</taxon>
        <taxon>Arachnida</taxon>
        <taxon>Araneae</taxon>
        <taxon>Araneomorphae</taxon>
        <taxon>Entelegynae</taxon>
        <taxon>Eresoidea</taxon>
        <taxon>Eresidae</taxon>
        <taxon>Stegodyphus</taxon>
    </lineage>
</organism>
<name>A0A087UT02_STEMI</name>
<dbReference type="FunFam" id="3.60.15.10:FF:000014">
    <property type="entry name" value="Zinc phosphodiesterase ELAC protein 2"/>
    <property type="match status" value="1"/>
</dbReference>
<keyword evidence="16" id="KW-0496">Mitochondrion</keyword>
<dbReference type="Proteomes" id="UP000054359">
    <property type="component" value="Unassembled WGS sequence"/>
</dbReference>
<evidence type="ECO:0000313" key="25">
    <source>
        <dbReference type="Proteomes" id="UP000054359"/>
    </source>
</evidence>
<comment type="similarity">
    <text evidence="5">Belongs to the RNase Z family.</text>
</comment>
<evidence type="ECO:0000256" key="21">
    <source>
        <dbReference type="ARBA" id="ARBA00032616"/>
    </source>
</evidence>
<comment type="cofactor">
    <cofactor evidence="2">
        <name>Zn(2+)</name>
        <dbReference type="ChEBI" id="CHEBI:29105"/>
    </cofactor>
</comment>
<comment type="catalytic activity">
    <reaction evidence="1">
        <text>Endonucleolytic cleavage of RNA, removing extra 3' nucleotides from tRNA precursor, generating 3' termini of tRNAs. A 3'-hydroxy group is left at the tRNA terminus and a 5'-phosphoryl group is left at the trailer molecule.</text>
        <dbReference type="EC" id="3.1.26.11"/>
    </reaction>
</comment>
<evidence type="ECO:0000256" key="3">
    <source>
        <dbReference type="ARBA" id="ARBA00004123"/>
    </source>
</evidence>
<keyword evidence="9" id="KW-0819">tRNA processing</keyword>
<dbReference type="EC" id="3.1.26.11" evidence="6"/>
<evidence type="ECO:0000256" key="9">
    <source>
        <dbReference type="ARBA" id="ARBA00022694"/>
    </source>
</evidence>
<evidence type="ECO:0000256" key="20">
    <source>
        <dbReference type="ARBA" id="ARBA00032104"/>
    </source>
</evidence>
<dbReference type="InterPro" id="IPR047151">
    <property type="entry name" value="RNZ2-like"/>
</dbReference>
<dbReference type="GO" id="GO:0005634">
    <property type="term" value="C:nucleus"/>
    <property type="evidence" value="ECO:0007669"/>
    <property type="project" value="UniProtKB-SubCell"/>
</dbReference>
<keyword evidence="15" id="KW-0809">Transit peptide</keyword>
<dbReference type="OMA" id="VESIIWI"/>
<evidence type="ECO:0000256" key="5">
    <source>
        <dbReference type="ARBA" id="ARBA00007823"/>
    </source>
</evidence>
<evidence type="ECO:0000256" key="15">
    <source>
        <dbReference type="ARBA" id="ARBA00022946"/>
    </source>
</evidence>
<evidence type="ECO:0000256" key="12">
    <source>
        <dbReference type="ARBA" id="ARBA00022759"/>
    </source>
</evidence>
<dbReference type="EMBL" id="KK121456">
    <property type="protein sequence ID" value="KFM80491.1"/>
    <property type="molecule type" value="Genomic_DNA"/>
</dbReference>
<dbReference type="SUPFAM" id="SSF56281">
    <property type="entry name" value="Metallo-hydrolase/oxidoreductase"/>
    <property type="match status" value="1"/>
</dbReference>
<evidence type="ECO:0000313" key="24">
    <source>
        <dbReference type="EMBL" id="KFM80491.1"/>
    </source>
</evidence>
<dbReference type="Pfam" id="PF23023">
    <property type="entry name" value="Anti-Pycsar_Apyc1"/>
    <property type="match status" value="1"/>
</dbReference>
<dbReference type="STRING" id="407821.A0A087UT02"/>
<comment type="subunit">
    <text evidence="23">Homodimer. Interacts with PTCD1.</text>
</comment>
<gene>
    <name evidence="24" type="ORF">X975_04948</name>
</gene>
<keyword evidence="10" id="KW-0540">Nuclease</keyword>
<dbReference type="OrthoDB" id="527344at2759"/>
<sequence length="441" mass="50155">MKRFPKSTCHLIINSDNSTLNSAAVHRIQHKLNLLHPNIFSLLQESEVKTLNGLEDLNIVQANTLDRYYLRPAKGFDSSLAVAVEPKMFIEEAMNAEGFNESLKNLQSQIRENSVKIYNSDNKYPTVIFLGTGSSIPSKVRNVSAILVYISANKYLLMDCGEGTQGQLVRLFGDTYSDVLRDIFCIFISHIHADHHLGLIHLLKCRAEAFKKLNREYEPLVLIGPSMLFYWLQNYHNMFEKVSSLYSFIKCSSLQPNEEVLCHAQELADSKNFENITLATVLVDHCPDAYALIMTHKTSKWKLVYSGDTMPCERLIAAGHDCSLLIHEATMEDELADEAVMKKHSTTSQAIQVGKMMQSKYTLLTHFSQRYAKVPVFSEKFHSCIGCAFDNMRVTPNELYILPLLIPSLKCLFAEDIEEQQIKGHKRREKLKLIKSVLAQE</sequence>
<evidence type="ECO:0000256" key="14">
    <source>
        <dbReference type="ARBA" id="ARBA00022833"/>
    </source>
</evidence>
<keyword evidence="14" id="KW-0862">Zinc</keyword>
<keyword evidence="8" id="KW-0597">Phosphoprotein</keyword>
<evidence type="ECO:0000256" key="22">
    <source>
        <dbReference type="ARBA" id="ARBA00046098"/>
    </source>
</evidence>
<protein>
    <recommendedName>
        <fullName evidence="7">Zinc phosphodiesterase ELAC protein 2</fullName>
        <ecNumber evidence="6">3.1.26.11</ecNumber>
    </recommendedName>
    <alternativeName>
        <fullName evidence="21">ElaC homolog protein 2</fullName>
    </alternativeName>
    <alternativeName>
        <fullName evidence="19">Ribonuclease Z 2</fullName>
    </alternativeName>
    <alternativeName>
        <fullName evidence="20">tRNA 3 endonuclease 2</fullName>
    </alternativeName>
    <alternativeName>
        <fullName evidence="18">tRNase Z 2</fullName>
    </alternativeName>
</protein>
<keyword evidence="11" id="KW-0479">Metal-binding</keyword>
<keyword evidence="12" id="KW-0255">Endonuclease</keyword>
<evidence type="ECO:0000256" key="17">
    <source>
        <dbReference type="ARBA" id="ARBA00023242"/>
    </source>
</evidence>
<dbReference type="GO" id="GO:0046872">
    <property type="term" value="F:metal ion binding"/>
    <property type="evidence" value="ECO:0007669"/>
    <property type="project" value="UniProtKB-KW"/>
</dbReference>
<dbReference type="InterPro" id="IPR036866">
    <property type="entry name" value="RibonucZ/Hydroxyglut_hydro"/>
</dbReference>
<evidence type="ECO:0000256" key="6">
    <source>
        <dbReference type="ARBA" id="ARBA00012477"/>
    </source>
</evidence>
<dbReference type="Gene3D" id="3.60.15.10">
    <property type="entry name" value="Ribonuclease Z/Hydroxyacylglutathione hydrolase-like"/>
    <property type="match status" value="1"/>
</dbReference>
<reference evidence="24 25" key="1">
    <citation type="submission" date="2013-11" db="EMBL/GenBank/DDBJ databases">
        <title>Genome sequencing of Stegodyphus mimosarum.</title>
        <authorList>
            <person name="Bechsgaard J."/>
        </authorList>
    </citation>
    <scope>NUCLEOTIDE SEQUENCE [LARGE SCALE GENOMIC DNA]</scope>
</reference>
<evidence type="ECO:0000256" key="2">
    <source>
        <dbReference type="ARBA" id="ARBA00001947"/>
    </source>
</evidence>
<dbReference type="CDD" id="cd07718">
    <property type="entry name" value="RNaseZ_ELAC1_ELAC2-C-term-like_MBL-fold"/>
    <property type="match status" value="1"/>
</dbReference>
<feature type="non-terminal residue" evidence="24">
    <location>
        <position position="441"/>
    </location>
</feature>
<dbReference type="GO" id="GO:0042781">
    <property type="term" value="F:3'-tRNA processing endoribonuclease activity"/>
    <property type="evidence" value="ECO:0007669"/>
    <property type="project" value="UniProtKB-EC"/>
</dbReference>
<comment type="subcellular location">
    <subcellularLocation>
        <location evidence="4">Mitochondrion matrix</location>
    </subcellularLocation>
    <subcellularLocation>
        <location evidence="3">Nucleus</location>
    </subcellularLocation>
</comment>
<dbReference type="GO" id="GO:0042645">
    <property type="term" value="C:mitochondrial nucleoid"/>
    <property type="evidence" value="ECO:0007669"/>
    <property type="project" value="UniProtKB-ARBA"/>
</dbReference>
<evidence type="ECO:0000256" key="23">
    <source>
        <dbReference type="ARBA" id="ARBA00047136"/>
    </source>
</evidence>
<dbReference type="GO" id="GO:1990180">
    <property type="term" value="P:mitochondrial tRNA 3'-end processing"/>
    <property type="evidence" value="ECO:0007669"/>
    <property type="project" value="TreeGrafter"/>
</dbReference>
<evidence type="ECO:0000256" key="10">
    <source>
        <dbReference type="ARBA" id="ARBA00022722"/>
    </source>
</evidence>
<evidence type="ECO:0000256" key="13">
    <source>
        <dbReference type="ARBA" id="ARBA00022801"/>
    </source>
</evidence>
<evidence type="ECO:0000256" key="16">
    <source>
        <dbReference type="ARBA" id="ARBA00023128"/>
    </source>
</evidence>
<evidence type="ECO:0000256" key="7">
    <source>
        <dbReference type="ARBA" id="ARBA00013357"/>
    </source>
</evidence>
<accession>A0A087UT02</accession>
<dbReference type="PANTHER" id="PTHR12553">
    <property type="entry name" value="ZINC PHOSPHODIESTERASE ELAC PROTEIN 2"/>
    <property type="match status" value="1"/>
</dbReference>